<dbReference type="OrthoDB" id="1896086at2759"/>
<dbReference type="InterPro" id="IPR024079">
    <property type="entry name" value="MetalloPept_cat_dom_sf"/>
</dbReference>
<dbReference type="KEGG" id="sapo:SAPIO_CDS2523"/>
<evidence type="ECO:0000256" key="1">
    <source>
        <dbReference type="SAM" id="SignalP"/>
    </source>
</evidence>
<dbReference type="SUPFAM" id="SSF49265">
    <property type="entry name" value="Fibronectin type III"/>
    <property type="match status" value="1"/>
</dbReference>
<gene>
    <name evidence="2" type="ORF">SAPIO_CDS2523</name>
</gene>
<dbReference type="OMA" id="CCISAEP"/>
<dbReference type="InterPro" id="IPR013783">
    <property type="entry name" value="Ig-like_fold"/>
</dbReference>
<keyword evidence="3" id="KW-1185">Reference proteome</keyword>
<dbReference type="GeneID" id="27721595"/>
<dbReference type="AlphaFoldDB" id="A0A084GCN1"/>
<organism evidence="2 3">
    <name type="scientific">Pseudallescheria apiosperma</name>
    <name type="common">Scedosporium apiospermum</name>
    <dbReference type="NCBI Taxonomy" id="563466"/>
    <lineage>
        <taxon>Eukaryota</taxon>
        <taxon>Fungi</taxon>
        <taxon>Dikarya</taxon>
        <taxon>Ascomycota</taxon>
        <taxon>Pezizomycotina</taxon>
        <taxon>Sordariomycetes</taxon>
        <taxon>Hypocreomycetidae</taxon>
        <taxon>Microascales</taxon>
        <taxon>Microascaceae</taxon>
        <taxon>Scedosporium</taxon>
    </lineage>
</organism>
<dbReference type="InterPro" id="IPR036116">
    <property type="entry name" value="FN3_sf"/>
</dbReference>
<dbReference type="Gene3D" id="2.60.40.10">
    <property type="entry name" value="Immunoglobulins"/>
    <property type="match status" value="1"/>
</dbReference>
<evidence type="ECO:0000313" key="3">
    <source>
        <dbReference type="Proteomes" id="UP000028545"/>
    </source>
</evidence>
<dbReference type="Proteomes" id="UP000028545">
    <property type="component" value="Unassembled WGS sequence"/>
</dbReference>
<protein>
    <recommendedName>
        <fullName evidence="4">Fibronectin type-III domain-containing protein</fullName>
    </recommendedName>
</protein>
<comment type="caution">
    <text evidence="2">The sequence shown here is derived from an EMBL/GenBank/DDBJ whole genome shotgun (WGS) entry which is preliminary data.</text>
</comment>
<feature type="signal peptide" evidence="1">
    <location>
        <begin position="1"/>
        <end position="19"/>
    </location>
</feature>
<dbReference type="CDD" id="cd00063">
    <property type="entry name" value="FN3"/>
    <property type="match status" value="1"/>
</dbReference>
<dbReference type="Gene3D" id="3.40.390.10">
    <property type="entry name" value="Collagenase (Catalytic Domain)"/>
    <property type="match status" value="1"/>
</dbReference>
<dbReference type="PANTHER" id="PTHR35040:SF7">
    <property type="entry name" value="FIBRONECTIN TYPE-III DOMAIN-CONTAINING PROTEIN-RELATED"/>
    <property type="match status" value="1"/>
</dbReference>
<dbReference type="HOGENOM" id="CLU_352387_0_0_1"/>
<keyword evidence="1" id="KW-0732">Signal</keyword>
<dbReference type="RefSeq" id="XP_016644892.1">
    <property type="nucleotide sequence ID" value="XM_016785516.1"/>
</dbReference>
<dbReference type="VEuPathDB" id="FungiDB:SAPIO_CDS2523"/>
<name>A0A084GCN1_PSEDA</name>
<evidence type="ECO:0008006" key="4">
    <source>
        <dbReference type="Google" id="ProtNLM"/>
    </source>
</evidence>
<sequence length="798" mass="86551">MIPLLPLTLLFSLLPNARAAPPDDFPGDGIPYRVIPTGTALPENFVGTYLYHYAKCKQNFGPGAKGKIDDAYYDAWVISNPPNPGQKPMPTPLAYATSSDPDNRGTPMINFCQGFFDRRKLEDAITYGNGLTSPNNLRLANYDNRASVFLHELFHLYLAADSPTPNPRVTDLHIEIKLGNGGKTYKTEAYGPLGTKLLARWQGDPTVGTAGYYVQRNADNLAYYALAKYVMTKNGNIYPHLPIVVNEIDGPPYPMNFPGSLAIFITEGSNFYLNTTEGLSAWELSPGDDYPGCSDNANDPQDITSSLAIDGFAPASAYPDSYNSEVASWIDDLVLTGGGSDPGSGAGAGQQIAIASYINPLGDPASWSRLFTYDTGKLSVLVANVLNGPDYVVDPAWKSVIDQAASQGKTDWVPWHWASQIEQDIDKWYELYGSSLGGIFFNEGWPECGPNNVYADLYSYINNYTKRKHPGAFTVLNPGSPIAQCYENTMDALLTFENSYESYQSSFVPNDWTPKDPRKIWHIIYRVPQDKIAAVAALARSRHAGLLEITDDELEITDDDNPNPYDNLPNDAYMQAVLNAVPGGKPGIDDPAKFTGSYVAGVPSNAAVSSSDYSSVTLTWSSVGNALGYAVYKNGAVVLELPPSLTRATIGMLEPGSSDLTFEVRTILASGGGGSSRLISASTQGLPESGTITNVGFTQNGDTVTYTADVLVPYAFVRLFIGIKQPFMKVGIGRGWPIQVPGVDDMGTAHHQIVNYLVEGNEFYSGFYQYTGSWYEGTEANADWSWSPIGVAPQSQSG</sequence>
<dbReference type="GO" id="GO:0008237">
    <property type="term" value="F:metallopeptidase activity"/>
    <property type="evidence" value="ECO:0007669"/>
    <property type="project" value="InterPro"/>
</dbReference>
<proteinExistence type="predicted"/>
<feature type="chain" id="PRO_5001775640" description="Fibronectin type-III domain-containing protein" evidence="1">
    <location>
        <begin position="20"/>
        <end position="798"/>
    </location>
</feature>
<dbReference type="EMBL" id="JOWA01000086">
    <property type="protein sequence ID" value="KEZ45093.1"/>
    <property type="molecule type" value="Genomic_DNA"/>
</dbReference>
<dbReference type="InterPro" id="IPR003961">
    <property type="entry name" value="FN3_dom"/>
</dbReference>
<dbReference type="Pfam" id="PF12138">
    <property type="entry name" value="Spherulin4"/>
    <property type="match status" value="1"/>
</dbReference>
<accession>A0A084GCN1</accession>
<evidence type="ECO:0000313" key="2">
    <source>
        <dbReference type="EMBL" id="KEZ45093.1"/>
    </source>
</evidence>
<dbReference type="InterPro" id="IPR021986">
    <property type="entry name" value="Spherulin4"/>
</dbReference>
<dbReference type="PANTHER" id="PTHR35040">
    <property type="match status" value="1"/>
</dbReference>
<reference evidence="2 3" key="1">
    <citation type="journal article" date="2014" name="Genome Announc.">
        <title>Draft genome sequence of the pathogenic fungus Scedosporium apiospermum.</title>
        <authorList>
            <person name="Vandeputte P."/>
            <person name="Ghamrawi S."/>
            <person name="Rechenmann M."/>
            <person name="Iltis A."/>
            <person name="Giraud S."/>
            <person name="Fleury M."/>
            <person name="Thornton C."/>
            <person name="Delhaes L."/>
            <person name="Meyer W."/>
            <person name="Papon N."/>
            <person name="Bouchara J.P."/>
        </authorList>
    </citation>
    <scope>NUCLEOTIDE SEQUENCE [LARGE SCALE GENOMIC DNA]</scope>
    <source>
        <strain evidence="2 3">IHEM 14462</strain>
    </source>
</reference>